<evidence type="ECO:0000256" key="2">
    <source>
        <dbReference type="ARBA" id="ARBA00022679"/>
    </source>
</evidence>
<evidence type="ECO:0000256" key="3">
    <source>
        <dbReference type="ARBA" id="ARBA00023315"/>
    </source>
</evidence>
<keyword evidence="3" id="KW-0012">Acyltransferase</keyword>
<dbReference type="GO" id="GO:0004315">
    <property type="term" value="F:3-oxoacyl-[acyl-carrier-protein] synthase activity"/>
    <property type="evidence" value="ECO:0007669"/>
    <property type="project" value="InterPro"/>
</dbReference>
<dbReference type="Gene3D" id="3.40.47.10">
    <property type="match status" value="1"/>
</dbReference>
<feature type="compositionally biased region" description="Basic and acidic residues" evidence="4">
    <location>
        <begin position="403"/>
        <end position="414"/>
    </location>
</feature>
<gene>
    <name evidence="7" type="ORF">AB5J58_45790</name>
</gene>
<dbReference type="RefSeq" id="WP_369191893.1">
    <property type="nucleotide sequence ID" value="NZ_CP163431.1"/>
</dbReference>
<dbReference type="AlphaFoldDB" id="A0AB39MPP4"/>
<evidence type="ECO:0000259" key="6">
    <source>
        <dbReference type="Pfam" id="PF08545"/>
    </source>
</evidence>
<evidence type="ECO:0000259" key="5">
    <source>
        <dbReference type="Pfam" id="PF08541"/>
    </source>
</evidence>
<feature type="domain" description="Beta-ketoacyl-[acyl-carrier-protein] synthase III C-terminal" evidence="5">
    <location>
        <begin position="241"/>
        <end position="330"/>
    </location>
</feature>
<name>A0AB39MPP4_9ACTN</name>
<evidence type="ECO:0000256" key="4">
    <source>
        <dbReference type="SAM" id="MobiDB-lite"/>
    </source>
</evidence>
<feature type="region of interest" description="Disordered" evidence="4">
    <location>
        <begin position="334"/>
        <end position="414"/>
    </location>
</feature>
<dbReference type="CDD" id="cd00830">
    <property type="entry name" value="KAS_III"/>
    <property type="match status" value="1"/>
</dbReference>
<dbReference type="NCBIfam" id="NF006829">
    <property type="entry name" value="PRK09352.1"/>
    <property type="match status" value="1"/>
</dbReference>
<dbReference type="GO" id="GO:0044550">
    <property type="term" value="P:secondary metabolite biosynthetic process"/>
    <property type="evidence" value="ECO:0007669"/>
    <property type="project" value="TreeGrafter"/>
</dbReference>
<keyword evidence="2" id="KW-0808">Transferase</keyword>
<evidence type="ECO:0000256" key="1">
    <source>
        <dbReference type="ARBA" id="ARBA00022490"/>
    </source>
</evidence>
<dbReference type="PANTHER" id="PTHR34069">
    <property type="entry name" value="3-OXOACYL-[ACYL-CARRIER-PROTEIN] SYNTHASE 3"/>
    <property type="match status" value="1"/>
</dbReference>
<dbReference type="InterPro" id="IPR013751">
    <property type="entry name" value="ACP_syn_III_N"/>
</dbReference>
<dbReference type="GO" id="GO:0006633">
    <property type="term" value="P:fatty acid biosynthetic process"/>
    <property type="evidence" value="ECO:0007669"/>
    <property type="project" value="InterPro"/>
</dbReference>
<dbReference type="Pfam" id="PF08541">
    <property type="entry name" value="ACP_syn_III_C"/>
    <property type="match status" value="1"/>
</dbReference>
<feature type="domain" description="Beta-ketoacyl-[acyl-carrier-protein] synthase III N-terminal" evidence="6">
    <location>
        <begin position="110"/>
        <end position="189"/>
    </location>
</feature>
<dbReference type="InterPro" id="IPR016039">
    <property type="entry name" value="Thiolase-like"/>
</dbReference>
<proteinExistence type="predicted"/>
<dbReference type="SUPFAM" id="SSF53901">
    <property type="entry name" value="Thiolase-like"/>
    <property type="match status" value="1"/>
</dbReference>
<organism evidence="7">
    <name type="scientific">Streptomyces sp. R08</name>
    <dbReference type="NCBI Taxonomy" id="3238624"/>
    <lineage>
        <taxon>Bacteria</taxon>
        <taxon>Bacillati</taxon>
        <taxon>Actinomycetota</taxon>
        <taxon>Actinomycetes</taxon>
        <taxon>Kitasatosporales</taxon>
        <taxon>Streptomycetaceae</taxon>
        <taxon>Streptomyces</taxon>
    </lineage>
</organism>
<accession>A0AB39MPP4</accession>
<dbReference type="Pfam" id="PF08545">
    <property type="entry name" value="ACP_syn_III"/>
    <property type="match status" value="1"/>
</dbReference>
<dbReference type="InterPro" id="IPR013747">
    <property type="entry name" value="ACP_syn_III_C"/>
</dbReference>
<dbReference type="EMBL" id="CP163431">
    <property type="protein sequence ID" value="XDQ07062.1"/>
    <property type="molecule type" value="Genomic_DNA"/>
</dbReference>
<dbReference type="PANTHER" id="PTHR34069:SF2">
    <property type="entry name" value="BETA-KETOACYL-[ACYL-CARRIER-PROTEIN] SYNTHASE III"/>
    <property type="match status" value="1"/>
</dbReference>
<reference evidence="7" key="1">
    <citation type="submission" date="2024-07" db="EMBL/GenBank/DDBJ databases">
        <authorList>
            <person name="Yu S.T."/>
        </authorList>
    </citation>
    <scope>NUCLEOTIDE SEQUENCE</scope>
    <source>
        <strain evidence="7">R08</strain>
    </source>
</reference>
<sequence length="414" mass="42878">MSPAPSIGVLATGSCLPERILTNDEVAEAAGVNPDWIVQRTGVLRRHVAEPEQAASDLAAEAVRKALTAAGLPASALGLLVLATSTPDELGPSTACRVQALVGADNAVAFDVAAACSGWLFAARVARDWLRSGTGERYAAVVGVEVYSRFVDPADRATAVLFADGAAATILGPVPPGTGFAPIRLGSDGTGAGDVLIPAGGSRLPASPQTVAEGRHKVHMDGQVVRDFILRIFPKVLGDALDRNGLRLADVDLLVSHQPNPLLLRRAATDAGLPEDRVVIVGHEVGNIGAASLPYALAGADHDGRLRTGSRVLVTAFGAGLTWGSTVLTWTRTRPRAALPAPRTESASTGPPRTESTRTGTPRTEAARIGNPRTESPSTGTPRIEGARTGTPRTEPPLPWDSPPRDPHPEGAPL</sequence>
<evidence type="ECO:0000313" key="7">
    <source>
        <dbReference type="EMBL" id="XDQ07062.1"/>
    </source>
</evidence>
<protein>
    <submittedName>
        <fullName evidence="7">3-oxoacyl-ACP synthase III family protein</fullName>
    </submittedName>
</protein>
<keyword evidence="1" id="KW-0963">Cytoplasm</keyword>